<reference evidence="5 6" key="1">
    <citation type="submission" date="2016-10" db="EMBL/GenBank/DDBJ databases">
        <authorList>
            <person name="Varghese N."/>
            <person name="Submissions S."/>
        </authorList>
    </citation>
    <scope>NUCLEOTIDE SEQUENCE [LARGE SCALE GENOMIC DNA]</scope>
    <source>
        <strain evidence="5 6">WCP15</strain>
    </source>
</reference>
<sequence>MSMASTIPLYQKIYDDLRAAIKDGTYVQGDKIPSESELSDRYEVSRITVRRAIEDLCSDGYLTKMQGRGTFVESRRLNSKLLRTSDTSSFSQLCAQINAVPGAHIVERQIVPARHDELDFFDLADDALMVLVRRTRSADGLPVADESVVVPYEWGAPLLNADLEDGSIFDAIEGLCGRRPKATSRWNVNAVRATTEQAALLGISAGDPMLYSETYYLDGQGAPIAISRDAFVGGRYQLSLS</sequence>
<dbReference type="SMART" id="SM00345">
    <property type="entry name" value="HTH_GNTR"/>
    <property type="match status" value="1"/>
</dbReference>
<dbReference type="InterPro" id="IPR028978">
    <property type="entry name" value="Chorismate_lyase_/UTRA_dom_sf"/>
</dbReference>
<evidence type="ECO:0000256" key="1">
    <source>
        <dbReference type="ARBA" id="ARBA00023015"/>
    </source>
</evidence>
<keyword evidence="2" id="KW-0238">DNA-binding</keyword>
<dbReference type="PRINTS" id="PR00035">
    <property type="entry name" value="HTHGNTR"/>
</dbReference>
<dbReference type="InterPro" id="IPR050679">
    <property type="entry name" value="Bact_HTH_transcr_reg"/>
</dbReference>
<protein>
    <submittedName>
        <fullName evidence="5">Transcriptional regulator, GntR family</fullName>
    </submittedName>
</protein>
<dbReference type="InterPro" id="IPR036388">
    <property type="entry name" value="WH-like_DNA-bd_sf"/>
</dbReference>
<gene>
    <name evidence="5" type="ORF">SAMN05216447_10336</name>
</gene>
<name>A0A1H6IF83_9ACTN</name>
<dbReference type="SUPFAM" id="SSF46785">
    <property type="entry name" value="Winged helix' DNA-binding domain"/>
    <property type="match status" value="1"/>
</dbReference>
<dbReference type="InterPro" id="IPR036390">
    <property type="entry name" value="WH_DNA-bd_sf"/>
</dbReference>
<comment type="caution">
    <text evidence="5">The sequence shown here is derived from an EMBL/GenBank/DDBJ whole genome shotgun (WGS) entry which is preliminary data.</text>
</comment>
<dbReference type="Proteomes" id="UP000199135">
    <property type="component" value="Unassembled WGS sequence"/>
</dbReference>
<dbReference type="SMART" id="SM00866">
    <property type="entry name" value="UTRA"/>
    <property type="match status" value="1"/>
</dbReference>
<dbReference type="Gene3D" id="3.40.1410.10">
    <property type="entry name" value="Chorismate lyase-like"/>
    <property type="match status" value="1"/>
</dbReference>
<dbReference type="Gene3D" id="1.10.10.10">
    <property type="entry name" value="Winged helix-like DNA-binding domain superfamily/Winged helix DNA-binding domain"/>
    <property type="match status" value="1"/>
</dbReference>
<dbReference type="Pfam" id="PF00392">
    <property type="entry name" value="GntR"/>
    <property type="match status" value="1"/>
</dbReference>
<keyword evidence="6" id="KW-1185">Reference proteome</keyword>
<accession>A0A1H6IF83</accession>
<keyword evidence="3" id="KW-0804">Transcription</keyword>
<feature type="domain" description="HTH gntR-type" evidence="4">
    <location>
        <begin position="7"/>
        <end position="75"/>
    </location>
</feature>
<evidence type="ECO:0000313" key="6">
    <source>
        <dbReference type="Proteomes" id="UP000199135"/>
    </source>
</evidence>
<dbReference type="EMBL" id="FNWT01000003">
    <property type="protein sequence ID" value="SEH47082.1"/>
    <property type="molecule type" value="Genomic_DNA"/>
</dbReference>
<dbReference type="InterPro" id="IPR000524">
    <property type="entry name" value="Tscrpt_reg_HTH_GntR"/>
</dbReference>
<dbReference type="SUPFAM" id="SSF64288">
    <property type="entry name" value="Chorismate lyase-like"/>
    <property type="match status" value="1"/>
</dbReference>
<dbReference type="RefSeq" id="WP_078687362.1">
    <property type="nucleotide sequence ID" value="NZ_FNWT01000003.1"/>
</dbReference>
<dbReference type="Pfam" id="PF07702">
    <property type="entry name" value="UTRA"/>
    <property type="match status" value="1"/>
</dbReference>
<evidence type="ECO:0000256" key="2">
    <source>
        <dbReference type="ARBA" id="ARBA00023125"/>
    </source>
</evidence>
<dbReference type="PROSITE" id="PS50949">
    <property type="entry name" value="HTH_GNTR"/>
    <property type="match status" value="1"/>
</dbReference>
<dbReference type="PANTHER" id="PTHR44846">
    <property type="entry name" value="MANNOSYL-D-GLYCERATE TRANSPORT/METABOLISM SYSTEM REPRESSOR MNGR-RELATED"/>
    <property type="match status" value="1"/>
</dbReference>
<evidence type="ECO:0000259" key="4">
    <source>
        <dbReference type="PROSITE" id="PS50949"/>
    </source>
</evidence>
<dbReference type="InterPro" id="IPR011663">
    <property type="entry name" value="UTRA"/>
</dbReference>
<dbReference type="PANTHER" id="PTHR44846:SF1">
    <property type="entry name" value="MANNOSYL-D-GLYCERATE TRANSPORT_METABOLISM SYSTEM REPRESSOR MNGR-RELATED"/>
    <property type="match status" value="1"/>
</dbReference>
<organism evidence="5 6">
    <name type="scientific">Parafannyhessea umbonata</name>
    <dbReference type="NCBI Taxonomy" id="604330"/>
    <lineage>
        <taxon>Bacteria</taxon>
        <taxon>Bacillati</taxon>
        <taxon>Actinomycetota</taxon>
        <taxon>Coriobacteriia</taxon>
        <taxon>Coriobacteriales</taxon>
        <taxon>Atopobiaceae</taxon>
        <taxon>Parafannyhessea</taxon>
    </lineage>
</organism>
<evidence type="ECO:0000313" key="5">
    <source>
        <dbReference type="EMBL" id="SEH47082.1"/>
    </source>
</evidence>
<dbReference type="CDD" id="cd07377">
    <property type="entry name" value="WHTH_GntR"/>
    <property type="match status" value="1"/>
</dbReference>
<proteinExistence type="predicted"/>
<keyword evidence="1" id="KW-0805">Transcription regulation</keyword>
<evidence type="ECO:0000256" key="3">
    <source>
        <dbReference type="ARBA" id="ARBA00023163"/>
    </source>
</evidence>